<dbReference type="InterPro" id="IPR007694">
    <property type="entry name" value="DNA_helicase_DnaB-like_C"/>
</dbReference>
<feature type="domain" description="SF4 helicase" evidence="2">
    <location>
        <begin position="219"/>
        <end position="398"/>
    </location>
</feature>
<dbReference type="Gene3D" id="3.40.50.300">
    <property type="entry name" value="P-loop containing nucleotide triphosphate hydrolases"/>
    <property type="match status" value="1"/>
</dbReference>
<evidence type="ECO:0000256" key="1">
    <source>
        <dbReference type="SAM" id="MobiDB-lite"/>
    </source>
</evidence>
<proteinExistence type="predicted"/>
<dbReference type="Proteomes" id="UP000233256">
    <property type="component" value="Unassembled WGS sequence"/>
</dbReference>
<gene>
    <name evidence="3" type="ORF">CVV64_15240</name>
</gene>
<dbReference type="InterPro" id="IPR027417">
    <property type="entry name" value="P-loop_NTPase"/>
</dbReference>
<feature type="region of interest" description="Disordered" evidence="1">
    <location>
        <begin position="511"/>
        <end position="533"/>
    </location>
</feature>
<name>A0A2N1PLP5_9BACT</name>
<sequence length="533" mass="60017">MAKRSDSDISISDNLTNGHEIMNPSSSPDRDTVSALTSVHRIMAAFMERPAKVLNCMKRVSFTSADLPETMFGERRILDAMSKLAGRGEILDSSTITASVLESMGGTSCDPVTEKSLARLFEAQTDPWAVTDEEISGLMSTIKALGLKKRGITECRRIISLLEKADPEMVQTELTRGSSRLRELLSGRSNTALRNMEEAIAELRALEFRLKEGREALAGYPTGFPILTDKIGGFENELYLFAGAAGMGKSTLMIQFAWQLAQENEDLYVIFVSLDHRLIDVTTKIVSQSGQISAKYVKNPFIPDITMEQKRQDAIDAASSLRERMHILDESHGCVELGHLENLVQFAREGGWEKVALVVDSVMKLDSGLNHSIPQRQERIATFLKGLSRREEIPVIVSLDLPGDCHRFAPTKEHLAVYPSFLYEPYVVGLLYCDFVNNFETPFLEWEWNTEDMMVPVTELNIIKNKMDEFRGKLFYRFYNSMSFFRECVKDEMDNYGDMLENLQEWKDRPVHLQGPGPVGPPPPAPVNLPRKE</sequence>
<evidence type="ECO:0000313" key="4">
    <source>
        <dbReference type="Proteomes" id="UP000233256"/>
    </source>
</evidence>
<evidence type="ECO:0000259" key="2">
    <source>
        <dbReference type="Pfam" id="PF03796"/>
    </source>
</evidence>
<dbReference type="Pfam" id="PF03796">
    <property type="entry name" value="DnaB_C"/>
    <property type="match status" value="1"/>
</dbReference>
<accession>A0A2N1PLP5</accession>
<dbReference type="PANTHER" id="PTHR30153:SF2">
    <property type="entry name" value="REPLICATIVE DNA HELICASE"/>
    <property type="match status" value="1"/>
</dbReference>
<dbReference type="GO" id="GO:0005829">
    <property type="term" value="C:cytosol"/>
    <property type="evidence" value="ECO:0007669"/>
    <property type="project" value="TreeGrafter"/>
</dbReference>
<dbReference type="GO" id="GO:0005524">
    <property type="term" value="F:ATP binding"/>
    <property type="evidence" value="ECO:0007669"/>
    <property type="project" value="InterPro"/>
</dbReference>
<dbReference type="PANTHER" id="PTHR30153">
    <property type="entry name" value="REPLICATIVE DNA HELICASE DNAB"/>
    <property type="match status" value="1"/>
</dbReference>
<dbReference type="SUPFAM" id="SSF52540">
    <property type="entry name" value="P-loop containing nucleoside triphosphate hydrolases"/>
    <property type="match status" value="1"/>
</dbReference>
<reference evidence="3 4" key="1">
    <citation type="journal article" date="2017" name="ISME J.">
        <title>Potential for microbial H2 and metal transformations associated with novel bacteria and archaea in deep terrestrial subsurface sediments.</title>
        <authorList>
            <person name="Hernsdorf A.W."/>
            <person name="Amano Y."/>
            <person name="Miyakawa K."/>
            <person name="Ise K."/>
            <person name="Suzuki Y."/>
            <person name="Anantharaman K."/>
            <person name="Probst A."/>
            <person name="Burstein D."/>
            <person name="Thomas B.C."/>
            <person name="Banfield J.F."/>
        </authorList>
    </citation>
    <scope>NUCLEOTIDE SEQUENCE [LARGE SCALE GENOMIC DNA]</scope>
    <source>
        <strain evidence="3">HGW-Wallbacteria-1</strain>
    </source>
</reference>
<dbReference type="AlphaFoldDB" id="A0A2N1PLP5"/>
<evidence type="ECO:0000313" key="3">
    <source>
        <dbReference type="EMBL" id="PKK89261.1"/>
    </source>
</evidence>
<organism evidence="3 4">
    <name type="scientific">Candidatus Wallbacteria bacterium HGW-Wallbacteria-1</name>
    <dbReference type="NCBI Taxonomy" id="2013854"/>
    <lineage>
        <taxon>Bacteria</taxon>
        <taxon>Candidatus Walliibacteriota</taxon>
    </lineage>
</organism>
<dbReference type="EMBL" id="PGXC01000022">
    <property type="protein sequence ID" value="PKK89261.1"/>
    <property type="molecule type" value="Genomic_DNA"/>
</dbReference>
<feature type="compositionally biased region" description="Pro residues" evidence="1">
    <location>
        <begin position="518"/>
        <end position="527"/>
    </location>
</feature>
<dbReference type="GO" id="GO:0003678">
    <property type="term" value="F:DNA helicase activity"/>
    <property type="evidence" value="ECO:0007669"/>
    <property type="project" value="InterPro"/>
</dbReference>
<feature type="region of interest" description="Disordered" evidence="1">
    <location>
        <begin position="1"/>
        <end position="32"/>
    </location>
</feature>
<dbReference type="GO" id="GO:0006260">
    <property type="term" value="P:DNA replication"/>
    <property type="evidence" value="ECO:0007669"/>
    <property type="project" value="InterPro"/>
</dbReference>
<comment type="caution">
    <text evidence="3">The sequence shown here is derived from an EMBL/GenBank/DDBJ whole genome shotgun (WGS) entry which is preliminary data.</text>
</comment>
<feature type="compositionally biased region" description="Polar residues" evidence="1">
    <location>
        <begin position="8"/>
        <end position="27"/>
    </location>
</feature>
<protein>
    <recommendedName>
        <fullName evidence="2">SF4 helicase domain-containing protein</fullName>
    </recommendedName>
</protein>